<dbReference type="EMBL" id="LSRX01001018">
    <property type="protein sequence ID" value="OLP84782.1"/>
    <property type="molecule type" value="Genomic_DNA"/>
</dbReference>
<proteinExistence type="predicted"/>
<sequence length="66" mass="7512">MPETRAYALLEEGRRTIEESQAAPRGWHDRKWPDGEVPEKIRKQGAELVEPYALLLLLAALARRAS</sequence>
<evidence type="ECO:0000313" key="2">
    <source>
        <dbReference type="Proteomes" id="UP000186817"/>
    </source>
</evidence>
<name>A0A1Q9CPD0_SYMMI</name>
<keyword evidence="2" id="KW-1185">Reference proteome</keyword>
<gene>
    <name evidence="1" type="ORF">AK812_SmicGene34291</name>
</gene>
<organism evidence="1 2">
    <name type="scientific">Symbiodinium microadriaticum</name>
    <name type="common">Dinoflagellate</name>
    <name type="synonym">Zooxanthella microadriatica</name>
    <dbReference type="NCBI Taxonomy" id="2951"/>
    <lineage>
        <taxon>Eukaryota</taxon>
        <taxon>Sar</taxon>
        <taxon>Alveolata</taxon>
        <taxon>Dinophyceae</taxon>
        <taxon>Suessiales</taxon>
        <taxon>Symbiodiniaceae</taxon>
        <taxon>Symbiodinium</taxon>
    </lineage>
</organism>
<protein>
    <submittedName>
        <fullName evidence="1">Uncharacterized protein</fullName>
    </submittedName>
</protein>
<dbReference type="Proteomes" id="UP000186817">
    <property type="component" value="Unassembled WGS sequence"/>
</dbReference>
<accession>A0A1Q9CPD0</accession>
<evidence type="ECO:0000313" key="1">
    <source>
        <dbReference type="EMBL" id="OLP84782.1"/>
    </source>
</evidence>
<dbReference type="AlphaFoldDB" id="A0A1Q9CPD0"/>
<reference evidence="1 2" key="1">
    <citation type="submission" date="2016-02" db="EMBL/GenBank/DDBJ databases">
        <title>Genome analysis of coral dinoflagellate symbionts highlights evolutionary adaptations to a symbiotic lifestyle.</title>
        <authorList>
            <person name="Aranda M."/>
            <person name="Li Y."/>
            <person name="Liew Y.J."/>
            <person name="Baumgarten S."/>
            <person name="Simakov O."/>
            <person name="Wilson M."/>
            <person name="Piel J."/>
            <person name="Ashoor H."/>
            <person name="Bougouffa S."/>
            <person name="Bajic V.B."/>
            <person name="Ryu T."/>
            <person name="Ravasi T."/>
            <person name="Bayer T."/>
            <person name="Micklem G."/>
            <person name="Kim H."/>
            <person name="Bhak J."/>
            <person name="Lajeunesse T.C."/>
            <person name="Voolstra C.R."/>
        </authorList>
    </citation>
    <scope>NUCLEOTIDE SEQUENCE [LARGE SCALE GENOMIC DNA]</scope>
    <source>
        <strain evidence="1 2">CCMP2467</strain>
    </source>
</reference>
<comment type="caution">
    <text evidence="1">The sequence shown here is derived from an EMBL/GenBank/DDBJ whole genome shotgun (WGS) entry which is preliminary data.</text>
</comment>